<sequence>MPAARLLRLPLPRLFGWLLACVCLLAGQGTQASEYRQLPPASPTALSADWLIHDAARNRLIFYLPGYHQPAHAYYQWVRISRNQLFPLAFAAQPGLSLFLDNRLVFTAQTATTYSLDLARLLPAQLPPGRHLLAVWQPDGSPALASFSGVATVAGTPAAGLPKAAGLALPRLPAPQGQNVYLGFLLLLGLSYGAIRVTYQPGLARIFQIEELFGVSGDQSAFLVKPAFSLLNLLLVLLFALSFGLLLTAIHTDLQSLPLLRQFFNVPESAIVGRVVLYTGIITAFVFGKYLFLSLMAYIFGLQPLVDVQYREFLRTTLLVGLILPLVLLLYLSLNGTFPHTVAWAASTAIGLVLVGTVLRVARTLHRQASLLNLHLFAYLCATEVLPLLVILKLIVFTY</sequence>
<evidence type="ECO:0000313" key="2">
    <source>
        <dbReference type="EMBL" id="MCI1188501.1"/>
    </source>
</evidence>
<feature type="transmembrane region" description="Helical" evidence="1">
    <location>
        <begin position="344"/>
        <end position="362"/>
    </location>
</feature>
<keyword evidence="3" id="KW-1185">Reference proteome</keyword>
<proteinExistence type="predicted"/>
<gene>
    <name evidence="2" type="ORF">MON38_13815</name>
</gene>
<keyword evidence="1" id="KW-0472">Membrane</keyword>
<protein>
    <submittedName>
        <fullName evidence="2">DUF4271 domain-containing protein</fullName>
    </submittedName>
</protein>
<feature type="transmembrane region" description="Helical" evidence="1">
    <location>
        <begin position="180"/>
        <end position="199"/>
    </location>
</feature>
<keyword evidence="1" id="KW-0812">Transmembrane</keyword>
<dbReference type="RefSeq" id="WP_241936758.1">
    <property type="nucleotide sequence ID" value="NZ_JALBGC010000003.1"/>
</dbReference>
<feature type="transmembrane region" description="Helical" evidence="1">
    <location>
        <begin position="313"/>
        <end position="332"/>
    </location>
</feature>
<dbReference type="InterPro" id="IPR025367">
    <property type="entry name" value="DUF4271"/>
</dbReference>
<feature type="transmembrane region" description="Helical" evidence="1">
    <location>
        <begin position="230"/>
        <end position="251"/>
    </location>
</feature>
<dbReference type="EMBL" id="JALBGC010000003">
    <property type="protein sequence ID" value="MCI1188501.1"/>
    <property type="molecule type" value="Genomic_DNA"/>
</dbReference>
<evidence type="ECO:0000256" key="1">
    <source>
        <dbReference type="SAM" id="Phobius"/>
    </source>
</evidence>
<dbReference type="AlphaFoldDB" id="A0A9X1VLV5"/>
<evidence type="ECO:0000313" key="3">
    <source>
        <dbReference type="Proteomes" id="UP001139193"/>
    </source>
</evidence>
<dbReference type="Proteomes" id="UP001139193">
    <property type="component" value="Unassembled WGS sequence"/>
</dbReference>
<name>A0A9X1VLV5_9BACT</name>
<reference evidence="2" key="1">
    <citation type="submission" date="2022-03" db="EMBL/GenBank/DDBJ databases">
        <title>Bacterial whole genome sequence for Hymenobacter sp. DH14.</title>
        <authorList>
            <person name="Le V."/>
        </authorList>
    </citation>
    <scope>NUCLEOTIDE SEQUENCE</scope>
    <source>
        <strain evidence="2">DH14</strain>
    </source>
</reference>
<comment type="caution">
    <text evidence="2">The sequence shown here is derived from an EMBL/GenBank/DDBJ whole genome shotgun (WGS) entry which is preliminary data.</text>
</comment>
<feature type="transmembrane region" description="Helical" evidence="1">
    <location>
        <begin position="374"/>
        <end position="396"/>
    </location>
</feature>
<dbReference type="Pfam" id="PF14093">
    <property type="entry name" value="DUF4271"/>
    <property type="match status" value="1"/>
</dbReference>
<keyword evidence="1" id="KW-1133">Transmembrane helix</keyword>
<feature type="transmembrane region" description="Helical" evidence="1">
    <location>
        <begin position="271"/>
        <end position="301"/>
    </location>
</feature>
<organism evidence="2 3">
    <name type="scientific">Hymenobacter cyanobacteriorum</name>
    <dbReference type="NCBI Taxonomy" id="2926463"/>
    <lineage>
        <taxon>Bacteria</taxon>
        <taxon>Pseudomonadati</taxon>
        <taxon>Bacteroidota</taxon>
        <taxon>Cytophagia</taxon>
        <taxon>Cytophagales</taxon>
        <taxon>Hymenobacteraceae</taxon>
        <taxon>Hymenobacter</taxon>
    </lineage>
</organism>
<accession>A0A9X1VLV5</accession>